<reference evidence="2" key="1">
    <citation type="journal article" date="2020" name="New Phytol.">
        <title>Comparative genomics reveals dynamic genome evolution in host specialist ectomycorrhizal fungi.</title>
        <authorList>
            <person name="Lofgren L.A."/>
            <person name="Nguyen N.H."/>
            <person name="Vilgalys R."/>
            <person name="Ruytinx J."/>
            <person name="Liao H.L."/>
            <person name="Branco S."/>
            <person name="Kuo A."/>
            <person name="LaButti K."/>
            <person name="Lipzen A."/>
            <person name="Andreopoulos W."/>
            <person name="Pangilinan J."/>
            <person name="Riley R."/>
            <person name="Hundley H."/>
            <person name="Na H."/>
            <person name="Barry K."/>
            <person name="Grigoriev I.V."/>
            <person name="Stajich J.E."/>
            <person name="Kennedy P.G."/>
        </authorList>
    </citation>
    <scope>NUCLEOTIDE SEQUENCE</scope>
    <source>
        <strain evidence="2">FC203</strain>
    </source>
</reference>
<gene>
    <name evidence="2" type="ORF">F5891DRAFT_985775</name>
</gene>
<proteinExistence type="predicted"/>
<dbReference type="GeneID" id="64671947"/>
<accession>A0AAD4HEH1</accession>
<evidence type="ECO:0000313" key="2">
    <source>
        <dbReference type="EMBL" id="KAG1893547.1"/>
    </source>
</evidence>
<dbReference type="AlphaFoldDB" id="A0AAD4HEH1"/>
<dbReference type="RefSeq" id="XP_041219123.1">
    <property type="nucleotide sequence ID" value="XM_041377649.1"/>
</dbReference>
<dbReference type="EMBL" id="JABBWK010000096">
    <property type="protein sequence ID" value="KAG1893547.1"/>
    <property type="molecule type" value="Genomic_DNA"/>
</dbReference>
<keyword evidence="3" id="KW-1185">Reference proteome</keyword>
<dbReference type="Proteomes" id="UP001195769">
    <property type="component" value="Unassembled WGS sequence"/>
</dbReference>
<comment type="caution">
    <text evidence="2">The sequence shown here is derived from an EMBL/GenBank/DDBJ whole genome shotgun (WGS) entry which is preliminary data.</text>
</comment>
<evidence type="ECO:0000256" key="1">
    <source>
        <dbReference type="SAM" id="MobiDB-lite"/>
    </source>
</evidence>
<name>A0AAD4HEH1_9AGAM</name>
<feature type="region of interest" description="Disordered" evidence="1">
    <location>
        <begin position="82"/>
        <end position="114"/>
    </location>
</feature>
<protein>
    <submittedName>
        <fullName evidence="2">Uncharacterized protein</fullName>
    </submittedName>
</protein>
<sequence length="207" mass="22186">MLIITAEQKRVSLDEVMQGLMTIASLGGGALVGSLGDCRVTWGTSRGQAIITTGLRAQGSGCGIRHEARVVTERNLRRKEVTLPQNSASATLSAEPPGKPGRRPGPTWNPGAHFHTAQQCPITSLILNEVLALPQKLRLIGMGLQRGAEQGREFSNSKIQGKWPGGNGAKERTNQLKDAEHVDQLVMQAAGFCKFCPATHPQFDNGD</sequence>
<organism evidence="2 3">
    <name type="scientific">Suillus fuscotomentosus</name>
    <dbReference type="NCBI Taxonomy" id="1912939"/>
    <lineage>
        <taxon>Eukaryota</taxon>
        <taxon>Fungi</taxon>
        <taxon>Dikarya</taxon>
        <taxon>Basidiomycota</taxon>
        <taxon>Agaricomycotina</taxon>
        <taxon>Agaricomycetes</taxon>
        <taxon>Agaricomycetidae</taxon>
        <taxon>Boletales</taxon>
        <taxon>Suillineae</taxon>
        <taxon>Suillaceae</taxon>
        <taxon>Suillus</taxon>
    </lineage>
</organism>
<evidence type="ECO:0000313" key="3">
    <source>
        <dbReference type="Proteomes" id="UP001195769"/>
    </source>
</evidence>
<feature type="compositionally biased region" description="Polar residues" evidence="1">
    <location>
        <begin position="83"/>
        <end position="92"/>
    </location>
</feature>